<dbReference type="PROSITE" id="PS01000">
    <property type="entry name" value="SDH_CYT_1"/>
    <property type="match status" value="1"/>
</dbReference>
<evidence type="ECO:0000256" key="12">
    <source>
        <dbReference type="PIRSR" id="PIRSR000178-1"/>
    </source>
</evidence>
<dbReference type="PANTHER" id="PTHR10978:SF5">
    <property type="entry name" value="SUCCINATE DEHYDROGENASE CYTOCHROME B560 SUBUNIT, MITOCHONDRIAL"/>
    <property type="match status" value="1"/>
</dbReference>
<evidence type="ECO:0000256" key="10">
    <source>
        <dbReference type="ARBA" id="ARBA00023136"/>
    </source>
</evidence>
<dbReference type="SUPFAM" id="SSF81343">
    <property type="entry name" value="Fumarate reductase respiratory complex transmembrane subunits"/>
    <property type="match status" value="1"/>
</dbReference>
<comment type="subcellular location">
    <subcellularLocation>
        <location evidence="2">Membrane</location>
        <topology evidence="2">Multi-pass membrane protein</topology>
    </subcellularLocation>
</comment>
<dbReference type="InterPro" id="IPR000701">
    <property type="entry name" value="SuccDH_FuR_B_TM-su"/>
</dbReference>
<comment type="similarity">
    <text evidence="3">Belongs to the cytochrome b560 family.</text>
</comment>
<comment type="cofactor">
    <cofactor evidence="12">
        <name>heme</name>
        <dbReference type="ChEBI" id="CHEBI:30413"/>
    </cofactor>
    <text evidence="12">The heme is bound between the two transmembrane subunits.</text>
</comment>
<dbReference type="GO" id="GO:0009055">
    <property type="term" value="F:electron transfer activity"/>
    <property type="evidence" value="ECO:0007669"/>
    <property type="project" value="InterPro"/>
</dbReference>
<evidence type="ECO:0000256" key="4">
    <source>
        <dbReference type="ARBA" id="ARBA00020076"/>
    </source>
</evidence>
<feature type="transmembrane region" description="Helical" evidence="13">
    <location>
        <begin position="105"/>
        <end position="128"/>
    </location>
</feature>
<evidence type="ECO:0000256" key="13">
    <source>
        <dbReference type="SAM" id="Phobius"/>
    </source>
</evidence>
<evidence type="ECO:0000256" key="7">
    <source>
        <dbReference type="ARBA" id="ARBA00022723"/>
    </source>
</evidence>
<comment type="function">
    <text evidence="1">Membrane-anchoring subunit of succinate dehydrogenase (SDH).</text>
</comment>
<dbReference type="CDD" id="cd03499">
    <property type="entry name" value="SQR_TypeC_SdhC"/>
    <property type="match status" value="1"/>
</dbReference>
<keyword evidence="9 12" id="KW-0408">Iron</keyword>
<dbReference type="OrthoDB" id="9799441at2"/>
<keyword evidence="7 12" id="KW-0479">Metal-binding</keyword>
<dbReference type="Proteomes" id="UP000184096">
    <property type="component" value="Chromosome I"/>
</dbReference>
<dbReference type="PROSITE" id="PS01001">
    <property type="entry name" value="SDH_CYT_2"/>
    <property type="match status" value="1"/>
</dbReference>
<evidence type="ECO:0000256" key="1">
    <source>
        <dbReference type="ARBA" id="ARBA00004050"/>
    </source>
</evidence>
<dbReference type="Pfam" id="PF01127">
    <property type="entry name" value="Sdh_cyt"/>
    <property type="match status" value="1"/>
</dbReference>
<keyword evidence="8 13" id="KW-1133">Transmembrane helix</keyword>
<evidence type="ECO:0000256" key="8">
    <source>
        <dbReference type="ARBA" id="ARBA00022989"/>
    </source>
</evidence>
<evidence type="ECO:0000256" key="6">
    <source>
        <dbReference type="ARBA" id="ARBA00022692"/>
    </source>
</evidence>
<evidence type="ECO:0000256" key="9">
    <source>
        <dbReference type="ARBA" id="ARBA00023004"/>
    </source>
</evidence>
<dbReference type="RefSeq" id="WP_072818278.1">
    <property type="nucleotide sequence ID" value="NZ_LT670849.1"/>
</dbReference>
<dbReference type="InterPro" id="IPR014314">
    <property type="entry name" value="Succ_DH_cytb556"/>
</dbReference>
<keyword evidence="6 13" id="KW-0812">Transmembrane</keyword>
<sequence length="132" mass="14717">MTARIERPLSPHLQTYRWTLTMALSIVHRATGMALYFGTLLLAWWLIAAASGPSAYAHVHTFVASIFGRLIVFGYTWALLHHLFSGIRHFVWDLGYGFKANEREAMTWGALIAGIVATILLWIVAYAIGGGR</sequence>
<name>A0A1M7TTM4_9BRAD</name>
<comment type="subunit">
    <text evidence="11">Part of an enzyme complex containing four subunits: a flavoprotein, an iron-sulfur protein, plus two membrane-anchoring proteins, SdhC and SdhD. The complex can form homotrimers.</text>
</comment>
<reference evidence="15" key="1">
    <citation type="submission" date="2016-11" db="EMBL/GenBank/DDBJ databases">
        <authorList>
            <person name="Varghese N."/>
            <person name="Submissions S."/>
        </authorList>
    </citation>
    <scope>NUCLEOTIDE SEQUENCE [LARGE SCALE GENOMIC DNA]</scope>
    <source>
        <strain evidence="15">GAS401</strain>
    </source>
</reference>
<evidence type="ECO:0000256" key="3">
    <source>
        <dbReference type="ARBA" id="ARBA00007244"/>
    </source>
</evidence>
<dbReference type="NCBIfam" id="TIGR02970">
    <property type="entry name" value="succ_dehyd_cytB"/>
    <property type="match status" value="1"/>
</dbReference>
<keyword evidence="15" id="KW-1185">Reference proteome</keyword>
<dbReference type="GO" id="GO:0016020">
    <property type="term" value="C:membrane"/>
    <property type="evidence" value="ECO:0007669"/>
    <property type="project" value="UniProtKB-SubCell"/>
</dbReference>
<accession>A0A1M7TTM4</accession>
<feature type="binding site" description="axial binding residue" evidence="12">
    <location>
        <position position="82"/>
    </location>
    <ligand>
        <name>heme</name>
        <dbReference type="ChEBI" id="CHEBI:30413"/>
        <note>ligand shared with second transmembrane subunit</note>
    </ligand>
    <ligandPart>
        <name>Fe</name>
        <dbReference type="ChEBI" id="CHEBI:18248"/>
    </ligandPart>
</feature>
<dbReference type="EMBL" id="LT670849">
    <property type="protein sequence ID" value="SHN74082.1"/>
    <property type="molecule type" value="Genomic_DNA"/>
</dbReference>
<organism evidence="14 15">
    <name type="scientific">Bradyrhizobium erythrophlei</name>
    <dbReference type="NCBI Taxonomy" id="1437360"/>
    <lineage>
        <taxon>Bacteria</taxon>
        <taxon>Pseudomonadati</taxon>
        <taxon>Pseudomonadota</taxon>
        <taxon>Alphaproteobacteria</taxon>
        <taxon>Hyphomicrobiales</taxon>
        <taxon>Nitrobacteraceae</taxon>
        <taxon>Bradyrhizobium</taxon>
    </lineage>
</organism>
<protein>
    <recommendedName>
        <fullName evidence="4">Succinate dehydrogenase cytochrome b556 subunit</fullName>
    </recommendedName>
</protein>
<feature type="transmembrane region" description="Helical" evidence="13">
    <location>
        <begin position="20"/>
        <end position="47"/>
    </location>
</feature>
<dbReference type="PIRSF" id="PIRSF000178">
    <property type="entry name" value="SDH_cyt_b560"/>
    <property type="match status" value="1"/>
</dbReference>
<keyword evidence="10 13" id="KW-0472">Membrane</keyword>
<dbReference type="PANTHER" id="PTHR10978">
    <property type="entry name" value="SUCCINATE DEHYDROGENASE CYTOCHROME B560 SUBUNIT"/>
    <property type="match status" value="1"/>
</dbReference>
<dbReference type="GO" id="GO:0046872">
    <property type="term" value="F:metal ion binding"/>
    <property type="evidence" value="ECO:0007669"/>
    <property type="project" value="UniProtKB-KW"/>
</dbReference>
<dbReference type="Gene3D" id="1.20.1300.10">
    <property type="entry name" value="Fumarate reductase/succinate dehydrogenase, transmembrane subunit"/>
    <property type="match status" value="1"/>
</dbReference>
<evidence type="ECO:0000256" key="2">
    <source>
        <dbReference type="ARBA" id="ARBA00004141"/>
    </source>
</evidence>
<dbReference type="GO" id="GO:0006099">
    <property type="term" value="P:tricarboxylic acid cycle"/>
    <property type="evidence" value="ECO:0007669"/>
    <property type="project" value="InterPro"/>
</dbReference>
<evidence type="ECO:0000256" key="5">
    <source>
        <dbReference type="ARBA" id="ARBA00022617"/>
    </source>
</evidence>
<evidence type="ECO:0000256" key="11">
    <source>
        <dbReference type="ARBA" id="ARBA00025912"/>
    </source>
</evidence>
<feature type="transmembrane region" description="Helical" evidence="13">
    <location>
        <begin position="59"/>
        <end position="84"/>
    </location>
</feature>
<evidence type="ECO:0000313" key="15">
    <source>
        <dbReference type="Proteomes" id="UP000184096"/>
    </source>
</evidence>
<keyword evidence="5 12" id="KW-0349">Heme</keyword>
<proteinExistence type="inferred from homology"/>
<dbReference type="InterPro" id="IPR034804">
    <property type="entry name" value="SQR/QFR_C/D"/>
</dbReference>
<dbReference type="InterPro" id="IPR018495">
    <property type="entry name" value="Succ_DH_cyt_bsu_CS"/>
</dbReference>
<evidence type="ECO:0000313" key="14">
    <source>
        <dbReference type="EMBL" id="SHN74082.1"/>
    </source>
</evidence>
<dbReference type="AlphaFoldDB" id="A0A1M7TTM4"/>
<gene>
    <name evidence="14" type="ORF">SAMN05444170_2658</name>
</gene>